<comment type="function">
    <text evidence="7">May be involved in telomere capping.</text>
</comment>
<feature type="domain" description="MTC6 partial TIM-barrel" evidence="12">
    <location>
        <begin position="16"/>
        <end position="438"/>
    </location>
</feature>
<dbReference type="InterPro" id="IPR016187">
    <property type="entry name" value="CTDL_fold"/>
</dbReference>
<evidence type="ECO:0000256" key="5">
    <source>
        <dbReference type="ARBA" id="ARBA00023136"/>
    </source>
</evidence>
<dbReference type="SUPFAM" id="SSF56436">
    <property type="entry name" value="C-type lectin-like"/>
    <property type="match status" value="1"/>
</dbReference>
<evidence type="ECO:0000256" key="9">
    <source>
        <dbReference type="ARBA" id="ARBA00039865"/>
    </source>
</evidence>
<feature type="transmembrane region" description="Helical" evidence="11">
    <location>
        <begin position="595"/>
        <end position="619"/>
    </location>
</feature>
<evidence type="ECO:0000256" key="2">
    <source>
        <dbReference type="ARBA" id="ARBA00022692"/>
    </source>
</evidence>
<name>A0A6A6FIP7_9PEZI</name>
<feature type="compositionally biased region" description="Polar residues" evidence="10">
    <location>
        <begin position="146"/>
        <end position="157"/>
    </location>
</feature>
<feature type="region of interest" description="Disordered" evidence="10">
    <location>
        <begin position="164"/>
        <end position="183"/>
    </location>
</feature>
<dbReference type="OrthoDB" id="5573651at2759"/>
<dbReference type="GO" id="GO:0016020">
    <property type="term" value="C:membrane"/>
    <property type="evidence" value="ECO:0007669"/>
    <property type="project" value="UniProtKB-SubCell"/>
</dbReference>
<dbReference type="AlphaFoldDB" id="A0A6A6FIP7"/>
<comment type="subcellular location">
    <subcellularLocation>
        <location evidence="1">Membrane</location>
        <topology evidence="1">Single-pass type I membrane protein</topology>
    </subcellularLocation>
</comment>
<evidence type="ECO:0000256" key="7">
    <source>
        <dbReference type="ARBA" id="ARBA00037703"/>
    </source>
</evidence>
<evidence type="ECO:0000256" key="6">
    <source>
        <dbReference type="ARBA" id="ARBA00023180"/>
    </source>
</evidence>
<protein>
    <recommendedName>
        <fullName evidence="9">Maintenance of telomere capping protein 6</fullName>
    </recommendedName>
</protein>
<evidence type="ECO:0000256" key="3">
    <source>
        <dbReference type="ARBA" id="ARBA00022729"/>
    </source>
</evidence>
<gene>
    <name evidence="13" type="ORF">CERZMDRAFT_96948</name>
</gene>
<comment type="similarity">
    <text evidence="8">Belongs to the MTC6 family.</text>
</comment>
<keyword evidence="2 11" id="KW-0812">Transmembrane</keyword>
<evidence type="ECO:0000256" key="8">
    <source>
        <dbReference type="ARBA" id="ARBA00038159"/>
    </source>
</evidence>
<evidence type="ECO:0000313" key="14">
    <source>
        <dbReference type="Proteomes" id="UP000799539"/>
    </source>
</evidence>
<sequence length="642" mass="69468">MSTLYTPDPAINSTFVVQLSQRDLSLRVPVNFVTHPGIALSAACFGNRYYEESAAAKCFSNLLVSGYRRIEADVYWDASRSTWSLCPVELGGDDDSLITSSTSLAAIASAGSRQRLVRAENSPGPDVALLLRQRQNDEALTPSTPPATTVTESDSISTTATLLANPTSTSLGGDTEPLDPNAEDGTLIRAGPYSCTTSTDFALLVSIISAYMVNTDTNIGATTLFLTLNVHAAASASTPDGPARRPEDNNLPEGGSLLSSIMNVNVSSYIYTPRELLDQRNDLNSSSWLTTFGVSDPISEYFSLEERGDAQFTPDGWPGENFLESPGYAKRLLVGFGTVDPQMANYNFTGDSSTIFPSQYLKSNRNVTFTSGGTVATGCFFNPEQTDVAQINSSFALSTVGSGETVPSDQLSTYFEQGRNLTRCGISPILNATLGNASAGRDYTPYRDFVLSTVWSWGPGEPVNITGEDVNEFSCAALNATSGTWLASDCSQSRYGACRVGNERYDWQVSGSDAPYERVELACKSDHNFDAPRTALENQYLLSTWRNYLAQTDSDDVGELLWLNFNALNVQACWVIGQNSTCPYDGTQDVASRRVIVPVVGGVIVFVLTGLTILVKCAGKRRTSRRRRRRGEDGWDYEGVPS</sequence>
<evidence type="ECO:0000259" key="12">
    <source>
        <dbReference type="Pfam" id="PF25506"/>
    </source>
</evidence>
<keyword evidence="14" id="KW-1185">Reference proteome</keyword>
<evidence type="ECO:0000313" key="13">
    <source>
        <dbReference type="EMBL" id="KAF2213287.1"/>
    </source>
</evidence>
<dbReference type="Pfam" id="PF25506">
    <property type="entry name" value="TIM-barrel_MTC6"/>
    <property type="match status" value="1"/>
</dbReference>
<dbReference type="PANTHER" id="PTHR35518:SF2">
    <property type="entry name" value="MAINTENANCE OF TELOMERE CAPPING PROTEIN 6"/>
    <property type="match status" value="1"/>
</dbReference>
<organism evidence="13 14">
    <name type="scientific">Cercospora zeae-maydis SCOH1-5</name>
    <dbReference type="NCBI Taxonomy" id="717836"/>
    <lineage>
        <taxon>Eukaryota</taxon>
        <taxon>Fungi</taxon>
        <taxon>Dikarya</taxon>
        <taxon>Ascomycota</taxon>
        <taxon>Pezizomycotina</taxon>
        <taxon>Dothideomycetes</taxon>
        <taxon>Dothideomycetidae</taxon>
        <taxon>Mycosphaerellales</taxon>
        <taxon>Mycosphaerellaceae</taxon>
        <taxon>Cercospora</taxon>
    </lineage>
</organism>
<keyword evidence="5 11" id="KW-0472">Membrane</keyword>
<reference evidence="13" key="1">
    <citation type="journal article" date="2020" name="Stud. Mycol.">
        <title>101 Dothideomycetes genomes: a test case for predicting lifestyles and emergence of pathogens.</title>
        <authorList>
            <person name="Haridas S."/>
            <person name="Albert R."/>
            <person name="Binder M."/>
            <person name="Bloem J."/>
            <person name="Labutti K."/>
            <person name="Salamov A."/>
            <person name="Andreopoulos B."/>
            <person name="Baker S."/>
            <person name="Barry K."/>
            <person name="Bills G."/>
            <person name="Bluhm B."/>
            <person name="Cannon C."/>
            <person name="Castanera R."/>
            <person name="Culley D."/>
            <person name="Daum C."/>
            <person name="Ezra D."/>
            <person name="Gonzalez J."/>
            <person name="Henrissat B."/>
            <person name="Kuo A."/>
            <person name="Liang C."/>
            <person name="Lipzen A."/>
            <person name="Lutzoni F."/>
            <person name="Magnuson J."/>
            <person name="Mondo S."/>
            <person name="Nolan M."/>
            <person name="Ohm R."/>
            <person name="Pangilinan J."/>
            <person name="Park H.-J."/>
            <person name="Ramirez L."/>
            <person name="Alfaro M."/>
            <person name="Sun H."/>
            <person name="Tritt A."/>
            <person name="Yoshinaga Y."/>
            <person name="Zwiers L.-H."/>
            <person name="Turgeon B."/>
            <person name="Goodwin S."/>
            <person name="Spatafora J."/>
            <person name="Crous P."/>
            <person name="Grigoriev I."/>
        </authorList>
    </citation>
    <scope>NUCLEOTIDE SEQUENCE</scope>
    <source>
        <strain evidence="13">SCOH1-5</strain>
    </source>
</reference>
<keyword evidence="4 11" id="KW-1133">Transmembrane helix</keyword>
<dbReference type="EMBL" id="ML992671">
    <property type="protein sequence ID" value="KAF2213287.1"/>
    <property type="molecule type" value="Genomic_DNA"/>
</dbReference>
<evidence type="ECO:0000256" key="1">
    <source>
        <dbReference type="ARBA" id="ARBA00004479"/>
    </source>
</evidence>
<keyword evidence="6" id="KW-0325">Glycoprotein</keyword>
<evidence type="ECO:0000256" key="4">
    <source>
        <dbReference type="ARBA" id="ARBA00022989"/>
    </source>
</evidence>
<dbReference type="InterPro" id="IPR057530">
    <property type="entry name" value="TIM-barrel_MTC6"/>
</dbReference>
<dbReference type="PANTHER" id="PTHR35518">
    <property type="entry name" value="MAINTENANCE OF TELOMOERE CAPPING"/>
    <property type="match status" value="1"/>
</dbReference>
<keyword evidence="3" id="KW-0732">Signal</keyword>
<feature type="region of interest" description="Disordered" evidence="10">
    <location>
        <begin position="136"/>
        <end position="157"/>
    </location>
</feature>
<proteinExistence type="inferred from homology"/>
<dbReference type="Proteomes" id="UP000799539">
    <property type="component" value="Unassembled WGS sequence"/>
</dbReference>
<evidence type="ECO:0000256" key="10">
    <source>
        <dbReference type="SAM" id="MobiDB-lite"/>
    </source>
</evidence>
<dbReference type="InterPro" id="IPR051008">
    <property type="entry name" value="Telomere_Capping_Maintenance"/>
</dbReference>
<accession>A0A6A6FIP7</accession>
<evidence type="ECO:0000256" key="11">
    <source>
        <dbReference type="SAM" id="Phobius"/>
    </source>
</evidence>